<dbReference type="AlphaFoldDB" id="A0A1D6NQ84"/>
<reference evidence="1" key="1">
    <citation type="submission" date="2015-12" db="EMBL/GenBank/DDBJ databases">
        <title>Update maize B73 reference genome by single molecule sequencing technologies.</title>
        <authorList>
            <consortium name="Maize Genome Sequencing Project"/>
            <person name="Ware D."/>
        </authorList>
    </citation>
    <scope>NUCLEOTIDE SEQUENCE [LARGE SCALE GENOMIC DNA]</scope>
    <source>
        <tissue evidence="1">Seedling</tissue>
    </source>
</reference>
<organism evidence="1">
    <name type="scientific">Zea mays</name>
    <name type="common">Maize</name>
    <dbReference type="NCBI Taxonomy" id="4577"/>
    <lineage>
        <taxon>Eukaryota</taxon>
        <taxon>Viridiplantae</taxon>
        <taxon>Streptophyta</taxon>
        <taxon>Embryophyta</taxon>
        <taxon>Tracheophyta</taxon>
        <taxon>Spermatophyta</taxon>
        <taxon>Magnoliopsida</taxon>
        <taxon>Liliopsida</taxon>
        <taxon>Poales</taxon>
        <taxon>Poaceae</taxon>
        <taxon>PACMAD clade</taxon>
        <taxon>Panicoideae</taxon>
        <taxon>Andropogonodae</taxon>
        <taxon>Andropogoneae</taxon>
        <taxon>Tripsacinae</taxon>
        <taxon>Zea</taxon>
    </lineage>
</organism>
<dbReference type="EMBL" id="CM007649">
    <property type="protein sequence ID" value="ONM42112.1"/>
    <property type="molecule type" value="Genomic_DNA"/>
</dbReference>
<evidence type="ECO:0000313" key="1">
    <source>
        <dbReference type="EMBL" id="ONM42112.1"/>
    </source>
</evidence>
<name>A0A1D6NQ84_MAIZE</name>
<dbReference type="InParanoid" id="A0A1D6NQ84"/>
<sequence length="367" mass="41058">MTALGRLSRLLSSIVHRSGGLVRAFSMLVEVVDVADVSDLYVPRDAHCYYIFKTCGLSILDTDFIEENLGVLPELDLLVFRSLNMSRSESEIDNCYKPFVKLFKALEVHRLLREKCPARGQGAAANAIMVTIEEKIFDFMKSCSTNAMLISYSGAHGERTKKHIVGSEDRGDEALISEVSDVTKDLKASNVPLKVRNFMGNKELSVEGKTTTAEGNVEIVPGDELTATLLDAVNTIQRTTTGYDQIRSAKKKVMSHVKQMRMYQIRLFKLLQEKVMHKDLEIDLEGPKNASVKLKAVNASAIVDTHRHGMAHAMQPDNVNLVEHLPEGNQESLSKEPYDVNDVVDLFQYKCSEYLTIAVAEFDEREI</sequence>
<proteinExistence type="predicted"/>
<gene>
    <name evidence="1" type="ORF">ZEAMMB73_Zm00001d044643</name>
</gene>
<protein>
    <submittedName>
        <fullName evidence="1">Uncharacterized protein</fullName>
    </submittedName>
</protein>
<accession>A0A1D6NQ84</accession>